<dbReference type="GO" id="GO:0070402">
    <property type="term" value="F:NADPH binding"/>
    <property type="evidence" value="ECO:0007669"/>
    <property type="project" value="TreeGrafter"/>
</dbReference>
<dbReference type="GO" id="GO:0003960">
    <property type="term" value="F:quinone reductase (NADPH) activity"/>
    <property type="evidence" value="ECO:0007669"/>
    <property type="project" value="TreeGrafter"/>
</dbReference>
<dbReference type="GO" id="GO:0035925">
    <property type="term" value="F:mRNA 3'-UTR AU-rich region binding"/>
    <property type="evidence" value="ECO:0007669"/>
    <property type="project" value="TreeGrafter"/>
</dbReference>
<dbReference type="Gene3D" id="3.90.180.10">
    <property type="entry name" value="Medium-chain alcohol dehydrogenases, catalytic domain"/>
    <property type="match status" value="1"/>
</dbReference>
<dbReference type="InterPro" id="IPR013149">
    <property type="entry name" value="ADH-like_C"/>
</dbReference>
<dbReference type="SUPFAM" id="SSF51735">
    <property type="entry name" value="NAD(P)-binding Rossmann-fold domains"/>
    <property type="match status" value="1"/>
</dbReference>
<dbReference type="InterPro" id="IPR036291">
    <property type="entry name" value="NAD(P)-bd_dom_sf"/>
</dbReference>
<evidence type="ECO:0000256" key="2">
    <source>
        <dbReference type="ARBA" id="ARBA00023002"/>
    </source>
</evidence>
<dbReference type="SUPFAM" id="SSF50129">
    <property type="entry name" value="GroES-like"/>
    <property type="match status" value="1"/>
</dbReference>
<dbReference type="Proteomes" id="UP000069443">
    <property type="component" value="Unassembled WGS sequence"/>
</dbReference>
<gene>
    <name evidence="4" type="ORF">RMCC_3774</name>
</gene>
<protein>
    <submittedName>
        <fullName evidence="4">Alcohol dehydrogenase zinc-binding domain protei n</fullName>
    </submittedName>
</protein>
<sequence>MGAPNCQSFDYEQDLRVSGVVYIHSHGGPEVLQFSDRTLPPPKHGEVQLTHDHIGVNYVDLIFRAGIFPLRDFPAVLGMEGAGRVTEVADKASRWNVGDRVAYWTDLGAYAEQRLIDGGQLVALPDDITTEAAAAVLSKGMLVWALINLIVEVKPGDIVVVGPAAGGVGTLLTRWLSVSGVRVIGIVGSEHKAAQVRQAGIEDVVVSAQPGSAGDDIIAIVGARSIDVLFDGVGGPGFAKLWPLVKPGGTAVLYGHAAGLPLVDPGDLAERNVRFVQPSTGQYVNTPDLVAAGSAAIFDALRGGIFGTVAPTVYPLAQARKAHADIGARRTTGSVLLTP</sequence>
<keyword evidence="2" id="KW-0560">Oxidoreductase</keyword>
<dbReference type="AlphaFoldDB" id="A0A100WF12"/>
<dbReference type="InterPro" id="IPR011032">
    <property type="entry name" value="GroES-like_sf"/>
</dbReference>
<dbReference type="EMBL" id="BCSY01000061">
    <property type="protein sequence ID" value="GAS96808.1"/>
    <property type="molecule type" value="Genomic_DNA"/>
</dbReference>
<dbReference type="OrthoDB" id="3175656at2"/>
<dbReference type="SMART" id="SM00829">
    <property type="entry name" value="PKS_ER"/>
    <property type="match status" value="1"/>
</dbReference>
<keyword evidence="1" id="KW-0521">NADP</keyword>
<dbReference type="GO" id="GO:0005829">
    <property type="term" value="C:cytosol"/>
    <property type="evidence" value="ECO:0007669"/>
    <property type="project" value="TreeGrafter"/>
</dbReference>
<evidence type="ECO:0000259" key="3">
    <source>
        <dbReference type="SMART" id="SM00829"/>
    </source>
</evidence>
<reference evidence="5" key="2">
    <citation type="submission" date="2016-02" db="EMBL/GenBank/DDBJ databases">
        <title>Draft genome sequence of five rapidly growing Mycobacterium species.</title>
        <authorList>
            <person name="Katahira K."/>
            <person name="Gotou Y."/>
            <person name="Iida K."/>
            <person name="Ogura Y."/>
            <person name="Hayashi T."/>
        </authorList>
    </citation>
    <scope>NUCLEOTIDE SEQUENCE [LARGE SCALE GENOMIC DNA]</scope>
    <source>
        <strain evidence="5">JCM15298</strain>
    </source>
</reference>
<proteinExistence type="predicted"/>
<accession>A0A100WF12</accession>
<feature type="domain" description="Enoyl reductase (ER)" evidence="3">
    <location>
        <begin position="27"/>
        <end position="337"/>
    </location>
</feature>
<name>A0A100WF12_MYCCR</name>
<comment type="caution">
    <text evidence="4">The sequence shown here is derived from an EMBL/GenBank/DDBJ whole genome shotgun (WGS) entry which is preliminary data.</text>
</comment>
<keyword evidence="5" id="KW-1185">Reference proteome</keyword>
<dbReference type="Pfam" id="PF00107">
    <property type="entry name" value="ADH_zinc_N"/>
    <property type="match status" value="1"/>
</dbReference>
<organism evidence="4 5">
    <name type="scientific">Mycolicibacterium canariasense</name>
    <name type="common">Mycobacterium canariasense</name>
    <dbReference type="NCBI Taxonomy" id="228230"/>
    <lineage>
        <taxon>Bacteria</taxon>
        <taxon>Bacillati</taxon>
        <taxon>Actinomycetota</taxon>
        <taxon>Actinomycetes</taxon>
        <taxon>Mycobacteriales</taxon>
        <taxon>Mycobacteriaceae</taxon>
        <taxon>Mycolicibacterium</taxon>
    </lineage>
</organism>
<dbReference type="PANTHER" id="PTHR48106:SF13">
    <property type="entry name" value="QUINONE OXIDOREDUCTASE-RELATED"/>
    <property type="match status" value="1"/>
</dbReference>
<evidence type="ECO:0000256" key="1">
    <source>
        <dbReference type="ARBA" id="ARBA00022857"/>
    </source>
</evidence>
<dbReference type="Pfam" id="PF08240">
    <property type="entry name" value="ADH_N"/>
    <property type="match status" value="1"/>
</dbReference>
<dbReference type="STRING" id="228230.RMCC_3774"/>
<evidence type="ECO:0000313" key="5">
    <source>
        <dbReference type="Proteomes" id="UP000069443"/>
    </source>
</evidence>
<dbReference type="PANTHER" id="PTHR48106">
    <property type="entry name" value="QUINONE OXIDOREDUCTASE PIG3-RELATED"/>
    <property type="match status" value="1"/>
</dbReference>
<evidence type="ECO:0000313" key="4">
    <source>
        <dbReference type="EMBL" id="GAS96808.1"/>
    </source>
</evidence>
<dbReference type="InterPro" id="IPR013154">
    <property type="entry name" value="ADH-like_N"/>
</dbReference>
<reference evidence="5" key="1">
    <citation type="journal article" date="2016" name="Genome Announc.">
        <title>Draft Genome Sequences of Five Rapidly Growing Mycobacterium Species, M. thermoresistibile, M. fortuitum subsp. acetamidolyticum, M. canariasense, M. brisbanense, and M. novocastrense.</title>
        <authorList>
            <person name="Katahira K."/>
            <person name="Ogura Y."/>
            <person name="Gotoh Y."/>
            <person name="Hayashi T."/>
        </authorList>
    </citation>
    <scope>NUCLEOTIDE SEQUENCE [LARGE SCALE GENOMIC DNA]</scope>
    <source>
        <strain evidence="5">JCM15298</strain>
    </source>
</reference>
<dbReference type="Gene3D" id="3.40.50.720">
    <property type="entry name" value="NAD(P)-binding Rossmann-like Domain"/>
    <property type="match status" value="1"/>
</dbReference>
<dbReference type="InterPro" id="IPR020843">
    <property type="entry name" value="ER"/>
</dbReference>